<dbReference type="InterPro" id="IPR012886">
    <property type="entry name" value="Formiminotransferase_N"/>
</dbReference>
<organism evidence="5">
    <name type="scientific">freshwater metagenome</name>
    <dbReference type="NCBI Taxonomy" id="449393"/>
    <lineage>
        <taxon>unclassified sequences</taxon>
        <taxon>metagenomes</taxon>
        <taxon>ecological metagenomes</taxon>
    </lineage>
</organism>
<protein>
    <recommendedName>
        <fullName evidence="1">glutamate formimidoyltransferase</fullName>
        <ecNumber evidence="1">2.1.2.5</ecNumber>
    </recommendedName>
</protein>
<dbReference type="InterPro" id="IPR037064">
    <property type="entry name" value="Formiminotransferase_N_sf"/>
</dbReference>
<gene>
    <name evidence="5" type="ORF">UFOPK2295_00376</name>
</gene>
<dbReference type="SMART" id="SM01221">
    <property type="entry name" value="FTCD"/>
    <property type="match status" value="1"/>
</dbReference>
<reference evidence="5" key="1">
    <citation type="submission" date="2020-05" db="EMBL/GenBank/DDBJ databases">
        <authorList>
            <person name="Chiriac C."/>
            <person name="Salcher M."/>
            <person name="Ghai R."/>
            <person name="Kavagutti S V."/>
        </authorList>
    </citation>
    <scope>NUCLEOTIDE SEQUENCE</scope>
</reference>
<dbReference type="Gene3D" id="3.30.70.670">
    <property type="entry name" value="Formiminotransferase, C-terminal subdomain"/>
    <property type="match status" value="1"/>
</dbReference>
<evidence type="ECO:0000259" key="3">
    <source>
        <dbReference type="SMART" id="SM01221"/>
    </source>
</evidence>
<dbReference type="SMART" id="SM01222">
    <property type="entry name" value="FTCD_N"/>
    <property type="match status" value="1"/>
</dbReference>
<evidence type="ECO:0000259" key="4">
    <source>
        <dbReference type="SMART" id="SM01222"/>
    </source>
</evidence>
<evidence type="ECO:0000256" key="1">
    <source>
        <dbReference type="ARBA" id="ARBA00012252"/>
    </source>
</evidence>
<name>A0A6J6LPV8_9ZZZZ</name>
<dbReference type="AlphaFoldDB" id="A0A6J6LPV8"/>
<dbReference type="InterPro" id="IPR022384">
    <property type="entry name" value="FormiminoTrfase_cat_dom_sf"/>
</dbReference>
<feature type="domain" description="Formiminotransferase N-terminal subdomain" evidence="4">
    <location>
        <begin position="2"/>
        <end position="155"/>
    </location>
</feature>
<dbReference type="Gene3D" id="3.30.990.10">
    <property type="entry name" value="Formiminotransferase, N-terminal subdomain"/>
    <property type="match status" value="1"/>
</dbReference>
<dbReference type="GO" id="GO:0005542">
    <property type="term" value="F:folic acid binding"/>
    <property type="evidence" value="ECO:0007669"/>
    <property type="project" value="InterPro"/>
</dbReference>
<evidence type="ECO:0000256" key="2">
    <source>
        <dbReference type="ARBA" id="ARBA00022679"/>
    </source>
</evidence>
<evidence type="ECO:0000313" key="5">
    <source>
        <dbReference type="EMBL" id="CAB4663897.1"/>
    </source>
</evidence>
<dbReference type="Pfam" id="PF07837">
    <property type="entry name" value="FTCD_N"/>
    <property type="match status" value="1"/>
</dbReference>
<sequence length="262" mass="28936">MRVLECVVNVSEGRDTAVLAALSDSVAPYLLDVHSDADHNRSVFTLIGEEAPRLLASRALQLMNINDHSGVHPRLGIVDVVPFVPLFDAQWSDAERARNDFAQWAAAELQVPCFLYGDERTLPDIRRTAWSSLVPDVGPSKPHHTAGAMCVGVRQPLIAYNVWLAGVDLATTKAIASAVRSESIRTLGLQVGEFTQVSINLVMPEISNPADAFDAVRQHTEIHHCELVGLIPRDILLSIPAGRWEELDLAEDRTIEWRLENR</sequence>
<dbReference type="GO" id="GO:0030409">
    <property type="term" value="F:glutamate formimidoyltransferase activity"/>
    <property type="evidence" value="ECO:0007669"/>
    <property type="project" value="UniProtKB-EC"/>
</dbReference>
<dbReference type="PANTHER" id="PTHR12234:SF1">
    <property type="entry name" value="FORMIMINOTRANSFERASE N-TERMINAL SUBDOMAIN-CONTAINING PROTEIN"/>
    <property type="match status" value="1"/>
</dbReference>
<dbReference type="SUPFAM" id="SSF55116">
    <property type="entry name" value="Formiminotransferase domain of formiminotransferase-cyclodeaminase"/>
    <property type="match status" value="2"/>
</dbReference>
<keyword evidence="2" id="KW-0808">Transferase</keyword>
<dbReference type="InterPro" id="IPR037070">
    <property type="entry name" value="Formiminotransferase_C_sf"/>
</dbReference>
<dbReference type="InterPro" id="IPR051623">
    <property type="entry name" value="FTCD"/>
</dbReference>
<dbReference type="EMBL" id="CAEZWV010000005">
    <property type="protein sequence ID" value="CAB4663897.1"/>
    <property type="molecule type" value="Genomic_DNA"/>
</dbReference>
<feature type="domain" description="Formiminotransferase C-terminal subdomain" evidence="3">
    <location>
        <begin position="156"/>
        <end position="258"/>
    </location>
</feature>
<proteinExistence type="predicted"/>
<dbReference type="EC" id="2.1.2.5" evidence="1"/>
<dbReference type="InterPro" id="IPR013802">
    <property type="entry name" value="Formiminotransferase_C"/>
</dbReference>
<dbReference type="PANTHER" id="PTHR12234">
    <property type="entry name" value="FORMIMINOTRANSFERASE-CYCLODEAMINASE"/>
    <property type="match status" value="1"/>
</dbReference>
<accession>A0A6J6LPV8</accession>